<dbReference type="InterPro" id="IPR011990">
    <property type="entry name" value="TPR-like_helical_dom_sf"/>
</dbReference>
<protein>
    <submittedName>
        <fullName evidence="1">Uncharacterized protein</fullName>
    </submittedName>
</protein>
<dbReference type="HOGENOM" id="CLU_613255_0_0_1"/>
<dbReference type="RefSeq" id="XP_002288943.1">
    <property type="nucleotide sequence ID" value="XM_002288907.1"/>
</dbReference>
<reference evidence="1 2" key="2">
    <citation type="journal article" date="2008" name="Nature">
        <title>The Phaeodactylum genome reveals the evolutionary history of diatom genomes.</title>
        <authorList>
            <person name="Bowler C."/>
            <person name="Allen A.E."/>
            <person name="Badger J.H."/>
            <person name="Grimwood J."/>
            <person name="Jabbari K."/>
            <person name="Kuo A."/>
            <person name="Maheswari U."/>
            <person name="Martens C."/>
            <person name="Maumus F."/>
            <person name="Otillar R.P."/>
            <person name="Rayko E."/>
            <person name="Salamov A."/>
            <person name="Vandepoele K."/>
            <person name="Beszteri B."/>
            <person name="Gruber A."/>
            <person name="Heijde M."/>
            <person name="Katinka M."/>
            <person name="Mock T."/>
            <person name="Valentin K."/>
            <person name="Verret F."/>
            <person name="Berges J.A."/>
            <person name="Brownlee C."/>
            <person name="Cadoret J.P."/>
            <person name="Chiovitti A."/>
            <person name="Choi C.J."/>
            <person name="Coesel S."/>
            <person name="De Martino A."/>
            <person name="Detter J.C."/>
            <person name="Durkin C."/>
            <person name="Falciatore A."/>
            <person name="Fournet J."/>
            <person name="Haruta M."/>
            <person name="Huysman M.J."/>
            <person name="Jenkins B.D."/>
            <person name="Jiroutova K."/>
            <person name="Jorgensen R.E."/>
            <person name="Joubert Y."/>
            <person name="Kaplan A."/>
            <person name="Kroger N."/>
            <person name="Kroth P.G."/>
            <person name="La Roche J."/>
            <person name="Lindquist E."/>
            <person name="Lommer M."/>
            <person name="Martin-Jezequel V."/>
            <person name="Lopez P.J."/>
            <person name="Lucas S."/>
            <person name="Mangogna M."/>
            <person name="McGinnis K."/>
            <person name="Medlin L.K."/>
            <person name="Montsant A."/>
            <person name="Oudot-Le Secq M.P."/>
            <person name="Napoli C."/>
            <person name="Obornik M."/>
            <person name="Parker M.S."/>
            <person name="Petit J.L."/>
            <person name="Porcel B.M."/>
            <person name="Poulsen N."/>
            <person name="Robison M."/>
            <person name="Rychlewski L."/>
            <person name="Rynearson T.A."/>
            <person name="Schmutz J."/>
            <person name="Shapiro H."/>
            <person name="Siaut M."/>
            <person name="Stanley M."/>
            <person name="Sussman M.R."/>
            <person name="Taylor A.R."/>
            <person name="Vardi A."/>
            <person name="von Dassow P."/>
            <person name="Vyverman W."/>
            <person name="Willis A."/>
            <person name="Wyrwicz L.S."/>
            <person name="Rokhsar D.S."/>
            <person name="Weissenbach J."/>
            <person name="Armbrust E.V."/>
            <person name="Green B.R."/>
            <person name="Van de Peer Y."/>
            <person name="Grigoriev I.V."/>
        </authorList>
    </citation>
    <scope>NUCLEOTIDE SEQUENCE [LARGE SCALE GENOMIC DNA]</scope>
    <source>
        <strain evidence="1 2">CCMP1335</strain>
    </source>
</reference>
<dbReference type="KEGG" id="tps:THAPSDRAFT_21877"/>
<dbReference type="PaxDb" id="35128-Thaps21877"/>
<evidence type="ECO:0000313" key="1">
    <source>
        <dbReference type="EMBL" id="EED94379.1"/>
    </source>
</evidence>
<name>B8BYI2_THAPS</name>
<proteinExistence type="predicted"/>
<dbReference type="SUPFAM" id="SSF48452">
    <property type="entry name" value="TPR-like"/>
    <property type="match status" value="1"/>
</dbReference>
<dbReference type="OMA" id="GMEECEM"/>
<dbReference type="InParanoid" id="B8BYI2"/>
<keyword evidence="2" id="KW-1185">Reference proteome</keyword>
<organism evidence="1 2">
    <name type="scientific">Thalassiosira pseudonana</name>
    <name type="common">Marine diatom</name>
    <name type="synonym">Cyclotella nana</name>
    <dbReference type="NCBI Taxonomy" id="35128"/>
    <lineage>
        <taxon>Eukaryota</taxon>
        <taxon>Sar</taxon>
        <taxon>Stramenopiles</taxon>
        <taxon>Ochrophyta</taxon>
        <taxon>Bacillariophyta</taxon>
        <taxon>Coscinodiscophyceae</taxon>
        <taxon>Thalassiosirophycidae</taxon>
        <taxon>Thalassiosirales</taxon>
        <taxon>Thalassiosiraceae</taxon>
        <taxon>Thalassiosira</taxon>
    </lineage>
</organism>
<evidence type="ECO:0000313" key="2">
    <source>
        <dbReference type="Proteomes" id="UP000001449"/>
    </source>
</evidence>
<dbReference type="Gene3D" id="1.25.40.10">
    <property type="entry name" value="Tetratricopeptide repeat domain"/>
    <property type="match status" value="1"/>
</dbReference>
<gene>
    <name evidence="1" type="ORF">THAPSDRAFT_21877</name>
</gene>
<reference evidence="1 2" key="1">
    <citation type="journal article" date="2004" name="Science">
        <title>The genome of the diatom Thalassiosira pseudonana: ecology, evolution, and metabolism.</title>
        <authorList>
            <person name="Armbrust E.V."/>
            <person name="Berges J.A."/>
            <person name="Bowler C."/>
            <person name="Green B.R."/>
            <person name="Martinez D."/>
            <person name="Putnam N.H."/>
            <person name="Zhou S."/>
            <person name="Allen A.E."/>
            <person name="Apt K.E."/>
            <person name="Bechner M."/>
            <person name="Brzezinski M.A."/>
            <person name="Chaal B.K."/>
            <person name="Chiovitti A."/>
            <person name="Davis A.K."/>
            <person name="Demarest M.S."/>
            <person name="Detter J.C."/>
            <person name="Glavina T."/>
            <person name="Goodstein D."/>
            <person name="Hadi M.Z."/>
            <person name="Hellsten U."/>
            <person name="Hildebrand M."/>
            <person name="Jenkins B.D."/>
            <person name="Jurka J."/>
            <person name="Kapitonov V.V."/>
            <person name="Kroger N."/>
            <person name="Lau W.W."/>
            <person name="Lane T.W."/>
            <person name="Larimer F.W."/>
            <person name="Lippmeier J.C."/>
            <person name="Lucas S."/>
            <person name="Medina M."/>
            <person name="Montsant A."/>
            <person name="Obornik M."/>
            <person name="Parker M.S."/>
            <person name="Palenik B."/>
            <person name="Pazour G.J."/>
            <person name="Richardson P.M."/>
            <person name="Rynearson T.A."/>
            <person name="Saito M.A."/>
            <person name="Schwartz D.C."/>
            <person name="Thamatrakoln K."/>
            <person name="Valentin K."/>
            <person name="Vardi A."/>
            <person name="Wilkerson F.P."/>
            <person name="Rokhsar D.S."/>
        </authorList>
    </citation>
    <scope>NUCLEOTIDE SEQUENCE [LARGE SCALE GENOMIC DNA]</scope>
    <source>
        <strain evidence="1 2">CCMP1335</strain>
    </source>
</reference>
<accession>B8BYI2</accession>
<dbReference type="EMBL" id="CM000640">
    <property type="protein sequence ID" value="EED94379.1"/>
    <property type="molecule type" value="Genomic_DNA"/>
</dbReference>
<dbReference type="AlphaFoldDB" id="B8BYI2"/>
<dbReference type="Proteomes" id="UP000001449">
    <property type="component" value="Chromosome 3"/>
</dbReference>
<dbReference type="GeneID" id="7449516"/>
<sequence length="447" mass="49130">MTPLVVGNTVRISCKVSVVSSNGRKTTSNNDEYSTRILSRRAIVATLPEEGNANGICSLVQDDLAPRPLVHGTRKFLVAPMFTSVGMEECEMDTSDVRELLPFEQAEFGGGGGGGNVDLQDDSILSRVEQYKGYGDELLRLGDYTCAISYYEAALGLVSSKFDNVGGSLLIRRNGHSVIAEVDCIDDDGTYDVTYILPNGETEEGTMKQTDILMAVWPYDQRQELFLQPRILLNLCRCLLRLAEVDGCIGEKSSASKKDRKEKYRQAAVLGCSCAITLCEHYIADNSAAEQSVSSLLEKARIVRARAFLDLGKMPNATKDAKKVLQLNSSSQREAQKLLTEINAVQAYKKAVDKRLSKEVCRWVQTATSSASGAAAMNKMSDLVSDHENNTQKKVTFSPTINSEVAKDPKGDSDNTVILKWFIECSKKCYLEIVCCIAFIVAMFVVR</sequence>
<dbReference type="eggNOG" id="ENOG502SFQ2">
    <property type="taxonomic scope" value="Eukaryota"/>
</dbReference>